<dbReference type="GO" id="GO:0003955">
    <property type="term" value="F:NAD(P)H dehydrogenase (quinone) activity"/>
    <property type="evidence" value="ECO:0007669"/>
    <property type="project" value="TreeGrafter"/>
</dbReference>
<keyword evidence="2" id="KW-0285">Flavoprotein</keyword>
<evidence type="ECO:0000256" key="2">
    <source>
        <dbReference type="ARBA" id="ARBA00022630"/>
    </source>
</evidence>
<dbReference type="GO" id="GO:0019646">
    <property type="term" value="P:aerobic electron transport chain"/>
    <property type="evidence" value="ECO:0007669"/>
    <property type="project" value="TreeGrafter"/>
</dbReference>
<organism evidence="6 7">
    <name type="scientific">Seminavis robusta</name>
    <dbReference type="NCBI Taxonomy" id="568900"/>
    <lineage>
        <taxon>Eukaryota</taxon>
        <taxon>Sar</taxon>
        <taxon>Stramenopiles</taxon>
        <taxon>Ochrophyta</taxon>
        <taxon>Bacillariophyta</taxon>
        <taxon>Bacillariophyceae</taxon>
        <taxon>Bacillariophycidae</taxon>
        <taxon>Naviculales</taxon>
        <taxon>Naviculaceae</taxon>
        <taxon>Seminavis</taxon>
    </lineage>
</organism>
<evidence type="ECO:0000256" key="4">
    <source>
        <dbReference type="ARBA" id="ARBA00023002"/>
    </source>
</evidence>
<dbReference type="PANTHER" id="PTHR42913:SF9">
    <property type="entry name" value="SLR1591 PROTEIN"/>
    <property type="match status" value="1"/>
</dbReference>
<evidence type="ECO:0000313" key="6">
    <source>
        <dbReference type="EMBL" id="CAB9498140.1"/>
    </source>
</evidence>
<feature type="domain" description="FAD/NAD(P)-binding" evidence="5">
    <location>
        <begin position="40"/>
        <end position="362"/>
    </location>
</feature>
<accession>A0A9N8DCT4</accession>
<sequence>MAPKHLEYESLDLSTNTITNDEDALEQLVASTGSNSTTKHLVLVGGGHAHVQVIKALAGRPSHLRVTLIDQQEAASYSGMVPGAIAKLYSPPATLLHLAPLAEWANITFVQAQVVDVDLQNKLIYYTTTTSSTNDDNDESTSTTATTDSISFDALSLDIGSATRDLHVIPGALAYTIPTRPIAALIQRIQQAEQEILLQNTDSKMRIIKVVVVGAGVAGLELALSIRGRWSELVDDLSVTVLDAVSGQSDILPSETPSCRRKLLEILESKDIQLRRYDCGIESIAQHHITLNNNSDSIEFDYCIWATGAEPHTLATTLQTKRGLQLDSHGWIQVNRQLQSVSHPCVFAAGDCASHPAHPPKAGVYAVRSGPILIQNLTHYLLHPNNNKQLVDFVPQPDFLKLMACGDGTALGFRFGIPLHGTWVWNMKDEIDKSFMDLFRVDNLPPASSLQLDISQYDAAYACREHANRVDPKLAAQLLWRDDVDYKVNWKILRDMVCMSTYREQVLRHWHDTEQRLLELITPK</sequence>
<dbReference type="Gene3D" id="3.50.50.100">
    <property type="match status" value="1"/>
</dbReference>
<evidence type="ECO:0000256" key="1">
    <source>
        <dbReference type="ARBA" id="ARBA00001974"/>
    </source>
</evidence>
<dbReference type="EMBL" id="CAICTM010000032">
    <property type="protein sequence ID" value="CAB9498140.1"/>
    <property type="molecule type" value="Genomic_DNA"/>
</dbReference>
<protein>
    <submittedName>
        <fullName evidence="6">Pyridine nucleotide-disulphide oxidoreductase</fullName>
    </submittedName>
</protein>
<keyword evidence="4" id="KW-0560">Oxidoreductase</keyword>
<reference evidence="6" key="1">
    <citation type="submission" date="2020-06" db="EMBL/GenBank/DDBJ databases">
        <authorList>
            <consortium name="Plant Systems Biology data submission"/>
        </authorList>
    </citation>
    <scope>NUCLEOTIDE SEQUENCE</scope>
    <source>
        <strain evidence="6">D6</strain>
    </source>
</reference>
<name>A0A9N8DCT4_9STRA</name>
<proteinExistence type="predicted"/>
<dbReference type="SUPFAM" id="SSF51905">
    <property type="entry name" value="FAD/NAD(P)-binding domain"/>
    <property type="match status" value="2"/>
</dbReference>
<comment type="caution">
    <text evidence="6">The sequence shown here is derived from an EMBL/GenBank/DDBJ whole genome shotgun (WGS) entry which is preliminary data.</text>
</comment>
<evidence type="ECO:0000259" key="5">
    <source>
        <dbReference type="Pfam" id="PF07992"/>
    </source>
</evidence>
<dbReference type="PANTHER" id="PTHR42913">
    <property type="entry name" value="APOPTOSIS-INDUCING FACTOR 1"/>
    <property type="match status" value="1"/>
</dbReference>
<keyword evidence="3" id="KW-0274">FAD</keyword>
<dbReference type="PRINTS" id="PR00368">
    <property type="entry name" value="FADPNR"/>
</dbReference>
<dbReference type="AlphaFoldDB" id="A0A9N8DCT4"/>
<evidence type="ECO:0000313" key="7">
    <source>
        <dbReference type="Proteomes" id="UP001153069"/>
    </source>
</evidence>
<dbReference type="OrthoDB" id="409395at2759"/>
<comment type="cofactor">
    <cofactor evidence="1">
        <name>FAD</name>
        <dbReference type="ChEBI" id="CHEBI:57692"/>
    </cofactor>
</comment>
<dbReference type="PRINTS" id="PR00411">
    <property type="entry name" value="PNDRDTASEI"/>
</dbReference>
<dbReference type="InterPro" id="IPR036188">
    <property type="entry name" value="FAD/NAD-bd_sf"/>
</dbReference>
<evidence type="ECO:0000256" key="3">
    <source>
        <dbReference type="ARBA" id="ARBA00022827"/>
    </source>
</evidence>
<gene>
    <name evidence="6" type="ORF">SEMRO_32_G020800.1</name>
</gene>
<dbReference type="Proteomes" id="UP001153069">
    <property type="component" value="Unassembled WGS sequence"/>
</dbReference>
<dbReference type="InterPro" id="IPR023753">
    <property type="entry name" value="FAD/NAD-binding_dom"/>
</dbReference>
<dbReference type="InterPro" id="IPR051169">
    <property type="entry name" value="NADH-Q_oxidoreductase"/>
</dbReference>
<keyword evidence="7" id="KW-1185">Reference proteome</keyword>
<dbReference type="Pfam" id="PF07992">
    <property type="entry name" value="Pyr_redox_2"/>
    <property type="match status" value="1"/>
</dbReference>